<keyword evidence="2" id="KW-0732">Signal</keyword>
<dbReference type="Proteomes" id="UP000001353">
    <property type="component" value="Chromosome"/>
</dbReference>
<dbReference type="eggNOG" id="COG2133">
    <property type="taxonomic scope" value="Bacteria"/>
</dbReference>
<dbReference type="RefSeq" id="WP_013961842.1">
    <property type="nucleotide sequence ID" value="NC_015730.1"/>
</dbReference>
<feature type="chain" id="PRO_5003367395" evidence="2">
    <location>
        <begin position="25"/>
        <end position="362"/>
    </location>
</feature>
<name>F7ZK95_ROSLO</name>
<accession>F7ZK95</accession>
<dbReference type="PANTHER" id="PTHR19328">
    <property type="entry name" value="HEDGEHOG-INTERACTING PROTEIN"/>
    <property type="match status" value="1"/>
</dbReference>
<proteinExistence type="predicted"/>
<evidence type="ECO:0000256" key="1">
    <source>
        <dbReference type="SAM" id="MobiDB-lite"/>
    </source>
</evidence>
<reference evidence="4 5" key="1">
    <citation type="journal article" date="2011" name="BMC Genomics">
        <title>Comparative genome analysis and genome-guided physiological analysis of Roseobacter litoralis.</title>
        <authorList>
            <person name="Kalhoefer D."/>
            <person name="Thole S."/>
            <person name="Voget S."/>
            <person name="Lehmann R."/>
            <person name="Liesegang H."/>
            <person name="Wollher A."/>
            <person name="Daniel R."/>
            <person name="Simon M."/>
            <person name="Brinkhoff T."/>
        </authorList>
    </citation>
    <scope>NUCLEOTIDE SEQUENCE [LARGE SCALE GENOMIC DNA]</scope>
    <source>
        <strain evidence="5">ATCC 49566 / DSM 6996 / JCM 21268 / NBRC 15278 / OCh 149</strain>
    </source>
</reference>
<protein>
    <submittedName>
        <fullName evidence="4">Soluble aldose sugar dehydrogenase YliI</fullName>
        <ecNumber evidence="4">1.1.5.-</ecNumber>
    </submittedName>
</protein>
<dbReference type="EMBL" id="CP002623">
    <property type="protein sequence ID" value="AEI93914.1"/>
    <property type="molecule type" value="Genomic_DNA"/>
</dbReference>
<feature type="region of interest" description="Disordered" evidence="1">
    <location>
        <begin position="163"/>
        <end position="194"/>
    </location>
</feature>
<evidence type="ECO:0000313" key="5">
    <source>
        <dbReference type="Proteomes" id="UP000001353"/>
    </source>
</evidence>
<organism evidence="4 5">
    <name type="scientific">Roseobacter litoralis (strain ATCC 49566 / DSM 6996 / JCM 21268 / NBRC 15278 / OCh 149)</name>
    <dbReference type="NCBI Taxonomy" id="391595"/>
    <lineage>
        <taxon>Bacteria</taxon>
        <taxon>Pseudomonadati</taxon>
        <taxon>Pseudomonadota</taxon>
        <taxon>Alphaproteobacteria</taxon>
        <taxon>Rhodobacterales</taxon>
        <taxon>Roseobacteraceae</taxon>
        <taxon>Roseobacter</taxon>
    </lineage>
</organism>
<dbReference type="GO" id="GO:0016491">
    <property type="term" value="F:oxidoreductase activity"/>
    <property type="evidence" value="ECO:0007669"/>
    <property type="project" value="UniProtKB-KW"/>
</dbReference>
<dbReference type="InterPro" id="IPR012938">
    <property type="entry name" value="Glc/Sorbosone_DH"/>
</dbReference>
<evidence type="ECO:0000259" key="3">
    <source>
        <dbReference type="Pfam" id="PF07995"/>
    </source>
</evidence>
<dbReference type="KEGG" id="rli:RLO149_c019280"/>
<dbReference type="HOGENOM" id="CLU_012253_1_0_5"/>
<dbReference type="SUPFAM" id="SSF50952">
    <property type="entry name" value="Soluble quinoprotein glucose dehydrogenase"/>
    <property type="match status" value="1"/>
</dbReference>
<sequence>MRKILTLSWLFMLAISASALMARADIVFTPVVTGLDEPWAIDHLPDGQLLITEKDGRVLLWNAGVLREVQGAPRVVDRGQGGLMDVTVARDFATSRSVFLSYSKRQQGGAGTALAVATLSQDGGSLLDLRDIFVMAPGSSGGRHFGSRIVEGTDGTVYLTIGDRGDRPSAQDRNSHAGSVIRINRDGSVPSDNPFVDTPDVQPEIWSFGHRNPQGAGLDAQGRLWTAEHGARGGDEINLVRKGANYGWPVISYGRHYTGGKIGEGTARAGMEQPASYWDPSIAPSGLLVYQGDMFPKWRGDMFVGSLKDDYIARLAISGEKTREVQQIRNDATARVRDIAEAVDGSIWFISVGNRAIYRISN</sequence>
<feature type="compositionally biased region" description="Basic and acidic residues" evidence="1">
    <location>
        <begin position="163"/>
        <end position="175"/>
    </location>
</feature>
<dbReference type="OrthoDB" id="9770043at2"/>
<evidence type="ECO:0000256" key="2">
    <source>
        <dbReference type="SAM" id="SignalP"/>
    </source>
</evidence>
<dbReference type="AlphaFoldDB" id="F7ZK95"/>
<dbReference type="InterPro" id="IPR011041">
    <property type="entry name" value="Quinoprot_gluc/sorb_DH_b-prop"/>
</dbReference>
<gene>
    <name evidence="4" type="primary">yliI</name>
    <name evidence="4" type="ordered locus">RLO149_c019280</name>
</gene>
<keyword evidence="4" id="KW-0560">Oxidoreductase</keyword>
<dbReference type="Pfam" id="PF07995">
    <property type="entry name" value="GSDH"/>
    <property type="match status" value="1"/>
</dbReference>
<dbReference type="EC" id="1.1.5.-" evidence="4"/>
<feature type="domain" description="Glucose/Sorbosone dehydrogenase" evidence="3">
    <location>
        <begin position="35"/>
        <end position="353"/>
    </location>
</feature>
<dbReference type="InterPro" id="IPR011042">
    <property type="entry name" value="6-blade_b-propeller_TolB-like"/>
</dbReference>
<keyword evidence="5" id="KW-1185">Reference proteome</keyword>
<dbReference type="Gene3D" id="2.120.10.30">
    <property type="entry name" value="TolB, C-terminal domain"/>
    <property type="match status" value="1"/>
</dbReference>
<evidence type="ECO:0000313" key="4">
    <source>
        <dbReference type="EMBL" id="AEI93914.1"/>
    </source>
</evidence>
<feature type="signal peptide" evidence="2">
    <location>
        <begin position="1"/>
        <end position="24"/>
    </location>
</feature>
<dbReference type="PANTHER" id="PTHR19328:SF75">
    <property type="entry name" value="ALDOSE SUGAR DEHYDROGENASE YLII"/>
    <property type="match status" value="1"/>
</dbReference>